<gene>
    <name evidence="1" type="ORF">AWH49_16750</name>
</gene>
<evidence type="ECO:0000313" key="2">
    <source>
        <dbReference type="Proteomes" id="UP000076935"/>
    </source>
</evidence>
<sequence length="90" mass="10563">MEAVRIEVDPKAIKKLAAEEIRAAIKEIDQQLVFWDTEELCRRTCMSLSSVQRFLLHQPGIPKKRVGQKWYFPAKETEEFLLDWLESQGD</sequence>
<comment type="caution">
    <text evidence="1">The sequence shown here is derived from an EMBL/GenBank/DDBJ whole genome shotgun (WGS) entry which is preliminary data.</text>
</comment>
<accession>A0A177L4L8</accession>
<evidence type="ECO:0000313" key="1">
    <source>
        <dbReference type="EMBL" id="OAH60384.1"/>
    </source>
</evidence>
<dbReference type="Proteomes" id="UP000076935">
    <property type="component" value="Unassembled WGS sequence"/>
</dbReference>
<dbReference type="EMBL" id="LQWY01000039">
    <property type="protein sequence ID" value="OAH60384.1"/>
    <property type="molecule type" value="Genomic_DNA"/>
</dbReference>
<protein>
    <recommendedName>
        <fullName evidence="3">Helix-turn-helix domain-containing protein</fullName>
    </recommendedName>
</protein>
<reference evidence="1 2" key="1">
    <citation type="submission" date="2016-01" db="EMBL/GenBank/DDBJ databases">
        <title>Investigation of taxonomic status of Bacillus aminovorans.</title>
        <authorList>
            <person name="Verma A."/>
            <person name="Pal Y."/>
            <person name="Krishnamurthi S."/>
        </authorList>
    </citation>
    <scope>NUCLEOTIDE SEQUENCE [LARGE SCALE GENOMIC DNA]</scope>
    <source>
        <strain evidence="1 2">DSM 1314</strain>
    </source>
</reference>
<proteinExistence type="predicted"/>
<dbReference type="AlphaFoldDB" id="A0A177L4L8"/>
<organism evidence="1 2">
    <name type="scientific">Domibacillus aminovorans</name>
    <dbReference type="NCBI Taxonomy" id="29332"/>
    <lineage>
        <taxon>Bacteria</taxon>
        <taxon>Bacillati</taxon>
        <taxon>Bacillota</taxon>
        <taxon>Bacilli</taxon>
        <taxon>Bacillales</taxon>
        <taxon>Bacillaceae</taxon>
        <taxon>Domibacillus</taxon>
    </lineage>
</organism>
<evidence type="ECO:0008006" key="3">
    <source>
        <dbReference type="Google" id="ProtNLM"/>
    </source>
</evidence>
<name>A0A177L4L8_9BACI</name>
<keyword evidence="2" id="KW-1185">Reference proteome</keyword>